<feature type="compositionally biased region" description="Basic and acidic residues" evidence="1">
    <location>
        <begin position="51"/>
        <end position="70"/>
    </location>
</feature>
<evidence type="ECO:0000256" key="1">
    <source>
        <dbReference type="SAM" id="MobiDB-lite"/>
    </source>
</evidence>
<evidence type="ECO:0000313" key="2">
    <source>
        <dbReference type="EMBL" id="BBZ24767.1"/>
    </source>
</evidence>
<name>A0A7I7X7E4_9MYCO</name>
<dbReference type="KEGG" id="mhib:MHIB_31850"/>
<reference evidence="2 3" key="1">
    <citation type="journal article" date="2019" name="Emerg. Microbes Infect.">
        <title>Comprehensive subspecies identification of 175 nontuberculous mycobacteria species based on 7547 genomic profiles.</title>
        <authorList>
            <person name="Matsumoto Y."/>
            <person name="Kinjo T."/>
            <person name="Motooka D."/>
            <person name="Nabeya D."/>
            <person name="Jung N."/>
            <person name="Uechi K."/>
            <person name="Horii T."/>
            <person name="Iida T."/>
            <person name="Fujita J."/>
            <person name="Nakamura S."/>
        </authorList>
    </citation>
    <scope>NUCLEOTIDE SEQUENCE [LARGE SCALE GENOMIC DNA]</scope>
    <source>
        <strain evidence="2 3">JCM 13571</strain>
    </source>
</reference>
<evidence type="ECO:0000313" key="3">
    <source>
        <dbReference type="Proteomes" id="UP000467260"/>
    </source>
</evidence>
<organism evidence="2 3">
    <name type="scientific">Mycolicibacter hiberniae</name>
    <dbReference type="NCBI Taxonomy" id="29314"/>
    <lineage>
        <taxon>Bacteria</taxon>
        <taxon>Bacillati</taxon>
        <taxon>Actinomycetota</taxon>
        <taxon>Actinomycetes</taxon>
        <taxon>Mycobacteriales</taxon>
        <taxon>Mycobacteriaceae</taxon>
        <taxon>Mycolicibacter</taxon>
    </lineage>
</organism>
<dbReference type="Proteomes" id="UP000467260">
    <property type="component" value="Chromosome"/>
</dbReference>
<sequence length="87" mass="9260">MVAGHPVDIDRRSRMDPAAHSHRGLGIGQRKNGGRNGHAESTFWSDARTAAPDRKPGTGCDAKESGRQRINDNNTRQGGTKRAAAAA</sequence>
<dbReference type="EMBL" id="AP022609">
    <property type="protein sequence ID" value="BBZ24767.1"/>
    <property type="molecule type" value="Genomic_DNA"/>
</dbReference>
<dbReference type="AlphaFoldDB" id="A0A7I7X7E4"/>
<feature type="compositionally biased region" description="Basic and acidic residues" evidence="1">
    <location>
        <begin position="7"/>
        <end position="19"/>
    </location>
</feature>
<keyword evidence="3" id="KW-1185">Reference proteome</keyword>
<protein>
    <submittedName>
        <fullName evidence="2">Uncharacterized protein</fullName>
    </submittedName>
</protein>
<gene>
    <name evidence="2" type="ORF">MHIB_31850</name>
</gene>
<proteinExistence type="predicted"/>
<accession>A0A7I7X7E4</accession>
<feature type="region of interest" description="Disordered" evidence="1">
    <location>
        <begin position="1"/>
        <end position="87"/>
    </location>
</feature>